<dbReference type="Pfam" id="PF02518">
    <property type="entry name" value="HATPase_c"/>
    <property type="match status" value="1"/>
</dbReference>
<keyword evidence="5" id="KW-0472">Membrane</keyword>
<keyword evidence="5" id="KW-1133">Transmembrane helix</keyword>
<protein>
    <submittedName>
        <fullName evidence="7">ATPase/histidine kinase/DNA gyrase B/HSP90 domain protein</fullName>
    </submittedName>
</protein>
<dbReference type="SUPFAM" id="SSF158472">
    <property type="entry name" value="HAMP domain-like"/>
    <property type="match status" value="1"/>
</dbReference>
<dbReference type="STRING" id="626937.HMPREF3293_03080"/>
<evidence type="ECO:0000256" key="4">
    <source>
        <dbReference type="ARBA" id="ARBA00022777"/>
    </source>
</evidence>
<dbReference type="InterPro" id="IPR036890">
    <property type="entry name" value="HATPase_C_sf"/>
</dbReference>
<organism evidence="7 8">
    <name type="scientific">Christensenella minuta</name>
    <dbReference type="NCBI Taxonomy" id="626937"/>
    <lineage>
        <taxon>Bacteria</taxon>
        <taxon>Bacillati</taxon>
        <taxon>Bacillota</taxon>
        <taxon>Clostridia</taxon>
        <taxon>Christensenellales</taxon>
        <taxon>Christensenellaceae</taxon>
        <taxon>Christensenella</taxon>
    </lineage>
</organism>
<keyword evidence="2" id="KW-0597">Phosphoprotein</keyword>
<dbReference type="AlphaFoldDB" id="A0A136Q015"/>
<evidence type="ECO:0000259" key="6">
    <source>
        <dbReference type="PROSITE" id="PS50885"/>
    </source>
</evidence>
<dbReference type="Proteomes" id="UP000070366">
    <property type="component" value="Unassembled WGS sequence"/>
</dbReference>
<feature type="transmembrane region" description="Helical" evidence="5">
    <location>
        <begin position="317"/>
        <end position="336"/>
    </location>
</feature>
<dbReference type="SMART" id="SM00304">
    <property type="entry name" value="HAMP"/>
    <property type="match status" value="1"/>
</dbReference>
<dbReference type="InterPro" id="IPR010559">
    <property type="entry name" value="Sig_transdc_His_kin_internal"/>
</dbReference>
<evidence type="ECO:0000313" key="7">
    <source>
        <dbReference type="EMBL" id="KXK64032.1"/>
    </source>
</evidence>
<evidence type="ECO:0000256" key="3">
    <source>
        <dbReference type="ARBA" id="ARBA00022679"/>
    </source>
</evidence>
<evidence type="ECO:0000256" key="1">
    <source>
        <dbReference type="ARBA" id="ARBA00004370"/>
    </source>
</evidence>
<dbReference type="InterPro" id="IPR003594">
    <property type="entry name" value="HATPase_dom"/>
</dbReference>
<accession>A0A136Q015</accession>
<dbReference type="Gene3D" id="6.10.340.10">
    <property type="match status" value="1"/>
</dbReference>
<keyword evidence="4 7" id="KW-0418">Kinase</keyword>
<dbReference type="Gene3D" id="3.30.450.20">
    <property type="entry name" value="PAS domain"/>
    <property type="match status" value="1"/>
</dbReference>
<dbReference type="EMBL" id="LSZW01000067">
    <property type="protein sequence ID" value="KXK64032.1"/>
    <property type="molecule type" value="Genomic_DNA"/>
</dbReference>
<keyword evidence="8" id="KW-1185">Reference proteome</keyword>
<dbReference type="Pfam" id="PF00672">
    <property type="entry name" value="HAMP"/>
    <property type="match status" value="1"/>
</dbReference>
<keyword evidence="5" id="KW-0812">Transmembrane</keyword>
<keyword evidence="3" id="KW-0808">Transferase</keyword>
<dbReference type="Pfam" id="PF06580">
    <property type="entry name" value="His_kinase"/>
    <property type="match status" value="1"/>
</dbReference>
<dbReference type="SUPFAM" id="SSF55874">
    <property type="entry name" value="ATPase domain of HSP90 chaperone/DNA topoisomerase II/histidine kinase"/>
    <property type="match status" value="1"/>
</dbReference>
<gene>
    <name evidence="7" type="ORF">HMPREF3293_03080</name>
</gene>
<dbReference type="InterPro" id="IPR050640">
    <property type="entry name" value="Bact_2-comp_sensor_kinase"/>
</dbReference>
<evidence type="ECO:0000313" key="8">
    <source>
        <dbReference type="Proteomes" id="UP000070366"/>
    </source>
</evidence>
<reference evidence="8" key="1">
    <citation type="submission" date="2016-02" db="EMBL/GenBank/DDBJ databases">
        <authorList>
            <person name="Mitreva M."/>
            <person name="Pepin K.H."/>
            <person name="Mihindukulasuriya K.A."/>
            <person name="Fulton R."/>
            <person name="Fronick C."/>
            <person name="O'Laughlin M."/>
            <person name="Miner T."/>
            <person name="Herter B."/>
            <person name="Rosa B.A."/>
            <person name="Cordes M."/>
            <person name="Tomlinson C."/>
            <person name="Wollam A."/>
            <person name="Palsikar V.B."/>
            <person name="Mardis E.R."/>
            <person name="Wilson R.K."/>
        </authorList>
    </citation>
    <scope>NUCLEOTIDE SEQUENCE [LARGE SCALE GENOMIC DNA]</scope>
    <source>
        <strain evidence="8">DSM 22607</strain>
    </source>
</reference>
<dbReference type="PANTHER" id="PTHR34220:SF7">
    <property type="entry name" value="SENSOR HISTIDINE KINASE YPDA"/>
    <property type="match status" value="1"/>
</dbReference>
<dbReference type="PATRIC" id="fig|626937.4.peg.3030"/>
<feature type="transmembrane region" description="Helical" evidence="5">
    <location>
        <begin position="20"/>
        <end position="45"/>
    </location>
</feature>
<dbReference type="RefSeq" id="WP_066522847.1">
    <property type="nucleotide sequence ID" value="NZ_CABMOF010000010.1"/>
</dbReference>
<dbReference type="PANTHER" id="PTHR34220">
    <property type="entry name" value="SENSOR HISTIDINE KINASE YPDA"/>
    <property type="match status" value="1"/>
</dbReference>
<dbReference type="KEGG" id="cmiu:B1H56_13830"/>
<dbReference type="Gene3D" id="3.30.565.10">
    <property type="entry name" value="Histidine kinase-like ATPase, C-terminal domain"/>
    <property type="match status" value="1"/>
</dbReference>
<evidence type="ECO:0000256" key="2">
    <source>
        <dbReference type="ARBA" id="ARBA00022553"/>
    </source>
</evidence>
<evidence type="ECO:0000256" key="5">
    <source>
        <dbReference type="SAM" id="Phobius"/>
    </source>
</evidence>
<dbReference type="OrthoDB" id="9809348at2"/>
<sequence length="621" mass="70697">MKIIDIIKTRKNLLRSKLAVNSLVMAIIPIILIPVISITMTANLLGNSDRNDNINALSKTALQVQNFTYNTYLFSEVINNMPFVDEVLRETFPTQQEKLEAEVIAGVELYQMCKSNPAYSGIYIYGENGVVIGSDQRDSRVHGAFKVSPWYSDVMKSNRTTWWGPGKSVNVDSIDSDIITFSAPIIDREKVSKKGVLLIEFHQDVLQSMIEENLENNRTLMIVNQNKDIVAVSDKHTDDAKSFGQYSDMLPFSERWTFEDLSNMNSKNFTKTERANIDLEDITHQDFGIHTSIMSISDPLTGWHIINLVEQSELLQSIWLISIVIVITIFAILVIYTNISVSTAEAITAPLNEMLTYYSEVEKGRFDLSIPVEGVEEIAQLRRGFNNMVSKLGDLVEEVYHEQRQLRKAEYEVLQMQINPHFLYNTLDSIIWLALEKDNDQVIRLTKALIQLYRTGLSRGKDTITVDEEVKHAQSYLEIQKIRYGDTFDYHIDVDNRIGSFRVLKLILQPIIENAIYHGAKRTREKSDIFVKGYEQGGCIVFEICDTGAGMDKQTLQRLRNAIYDNEGEKLPAYGVLNVHQRIALLFGQQYGLEITSEPGKGTIVTIRIPIQSNQTEQKPD</sequence>
<comment type="subcellular location">
    <subcellularLocation>
        <location evidence="1">Membrane</location>
    </subcellularLocation>
</comment>
<comment type="caution">
    <text evidence="7">The sequence shown here is derived from an EMBL/GenBank/DDBJ whole genome shotgun (WGS) entry which is preliminary data.</text>
</comment>
<dbReference type="GO" id="GO:0016020">
    <property type="term" value="C:membrane"/>
    <property type="evidence" value="ECO:0007669"/>
    <property type="project" value="UniProtKB-SubCell"/>
</dbReference>
<dbReference type="CDD" id="cd18773">
    <property type="entry name" value="PDC1_HK_sensor"/>
    <property type="match status" value="1"/>
</dbReference>
<feature type="domain" description="HAMP" evidence="6">
    <location>
        <begin position="345"/>
        <end position="397"/>
    </location>
</feature>
<dbReference type="GO" id="GO:0000155">
    <property type="term" value="F:phosphorelay sensor kinase activity"/>
    <property type="evidence" value="ECO:0007669"/>
    <property type="project" value="InterPro"/>
</dbReference>
<proteinExistence type="predicted"/>
<dbReference type="PROSITE" id="PS50885">
    <property type="entry name" value="HAMP"/>
    <property type="match status" value="1"/>
</dbReference>
<dbReference type="InterPro" id="IPR003660">
    <property type="entry name" value="HAMP_dom"/>
</dbReference>
<dbReference type="CDD" id="cd06225">
    <property type="entry name" value="HAMP"/>
    <property type="match status" value="1"/>
</dbReference>
<name>A0A136Q015_9FIRM</name>